<reference evidence="2" key="2">
    <citation type="submission" date="2014-06" db="EMBL/GenBank/DDBJ databases">
        <authorList>
            <person name="Aslett M."/>
        </authorList>
    </citation>
    <scope>NUCLEOTIDE SEQUENCE</scope>
</reference>
<proteinExistence type="predicted"/>
<dbReference type="WBParaSite" id="EgrG_002000400">
    <property type="protein sequence ID" value="EgrG_002000400"/>
    <property type="gene ID" value="EgrG_002000400"/>
</dbReference>
<evidence type="ECO:0000256" key="1">
    <source>
        <dbReference type="SAM" id="MobiDB-lite"/>
    </source>
</evidence>
<feature type="compositionally biased region" description="Polar residues" evidence="1">
    <location>
        <begin position="8"/>
        <end position="23"/>
    </location>
</feature>
<name>A0A068X4J5_ECHGR</name>
<feature type="region of interest" description="Disordered" evidence="1">
    <location>
        <begin position="1"/>
        <end position="23"/>
    </location>
</feature>
<protein>
    <submittedName>
        <fullName evidence="2 4">Uncharacterized protein</fullName>
    </submittedName>
</protein>
<gene>
    <name evidence="2" type="ORF">EgrG_002000400</name>
</gene>
<evidence type="ECO:0000313" key="2">
    <source>
        <dbReference type="EMBL" id="CDS24919.1"/>
    </source>
</evidence>
<dbReference type="AlphaFoldDB" id="A0A068X4J5"/>
<reference evidence="2 3" key="1">
    <citation type="journal article" date="2013" name="Nature">
        <title>The genomes of four tapeworm species reveal adaptations to parasitism.</title>
        <authorList>
            <person name="Tsai I.J."/>
            <person name="Zarowiecki M."/>
            <person name="Holroyd N."/>
            <person name="Garciarrubio A."/>
            <person name="Sanchez-Flores A."/>
            <person name="Brooks K.L."/>
            <person name="Tracey A."/>
            <person name="Bobes R.J."/>
            <person name="Fragoso G."/>
            <person name="Sciutto E."/>
            <person name="Aslett M."/>
            <person name="Beasley H."/>
            <person name="Bennett H.M."/>
            <person name="Cai J."/>
            <person name="Camicia F."/>
            <person name="Clark R."/>
            <person name="Cucher M."/>
            <person name="De Silva N."/>
            <person name="Day T.A."/>
            <person name="Deplazes P."/>
            <person name="Estrada K."/>
            <person name="Fernandez C."/>
            <person name="Holland P.W."/>
            <person name="Hou J."/>
            <person name="Hu S."/>
            <person name="Huckvale T."/>
            <person name="Hung S.S."/>
            <person name="Kamenetzky L."/>
            <person name="Keane J.A."/>
            <person name="Kiss F."/>
            <person name="Koziol U."/>
            <person name="Lambert O."/>
            <person name="Liu K."/>
            <person name="Luo X."/>
            <person name="Luo Y."/>
            <person name="Macchiaroli N."/>
            <person name="Nichol S."/>
            <person name="Paps J."/>
            <person name="Parkinson J."/>
            <person name="Pouchkina-Stantcheva N."/>
            <person name="Riddiford N."/>
            <person name="Rosenzvit M."/>
            <person name="Salinas G."/>
            <person name="Wasmuth J.D."/>
            <person name="Zamanian M."/>
            <person name="Zheng Y."/>
            <person name="Cai X."/>
            <person name="Soberon X."/>
            <person name="Olson P.D."/>
            <person name="Laclette J.P."/>
            <person name="Brehm K."/>
            <person name="Berriman M."/>
            <person name="Garciarrubio A."/>
            <person name="Bobes R.J."/>
            <person name="Fragoso G."/>
            <person name="Sanchez-Flores A."/>
            <person name="Estrada K."/>
            <person name="Cevallos M.A."/>
            <person name="Morett E."/>
            <person name="Gonzalez V."/>
            <person name="Portillo T."/>
            <person name="Ochoa-Leyva A."/>
            <person name="Jose M.V."/>
            <person name="Sciutto E."/>
            <person name="Landa A."/>
            <person name="Jimenez L."/>
            <person name="Valdes V."/>
            <person name="Carrero J.C."/>
            <person name="Larralde C."/>
            <person name="Morales-Montor J."/>
            <person name="Limon-Lason J."/>
            <person name="Soberon X."/>
            <person name="Laclette J.P."/>
        </authorList>
    </citation>
    <scope>NUCLEOTIDE SEQUENCE [LARGE SCALE GENOMIC DNA]</scope>
</reference>
<dbReference type="Proteomes" id="UP000492820">
    <property type="component" value="Unassembled WGS sequence"/>
</dbReference>
<sequence>MRHHKDTFMSTSRSGQSLTLNEF</sequence>
<reference evidence="4" key="3">
    <citation type="submission" date="2020-10" db="UniProtKB">
        <authorList>
            <consortium name="WormBaseParasite"/>
        </authorList>
    </citation>
    <scope>IDENTIFICATION</scope>
</reference>
<accession>A0A068X4J5</accession>
<dbReference type="EMBL" id="LK028641">
    <property type="protein sequence ID" value="CDS24919.1"/>
    <property type="molecule type" value="Genomic_DNA"/>
</dbReference>
<evidence type="ECO:0000313" key="4">
    <source>
        <dbReference type="WBParaSite" id="EgrG_002000400"/>
    </source>
</evidence>
<evidence type="ECO:0000313" key="3">
    <source>
        <dbReference type="Proteomes" id="UP000492820"/>
    </source>
</evidence>
<organism evidence="2">
    <name type="scientific">Echinococcus granulosus</name>
    <name type="common">Hydatid tapeworm</name>
    <dbReference type="NCBI Taxonomy" id="6210"/>
    <lineage>
        <taxon>Eukaryota</taxon>
        <taxon>Metazoa</taxon>
        <taxon>Spiralia</taxon>
        <taxon>Lophotrochozoa</taxon>
        <taxon>Platyhelminthes</taxon>
        <taxon>Cestoda</taxon>
        <taxon>Eucestoda</taxon>
        <taxon>Cyclophyllidea</taxon>
        <taxon>Taeniidae</taxon>
        <taxon>Echinococcus</taxon>
        <taxon>Echinococcus granulosus group</taxon>
    </lineage>
</organism>